<dbReference type="InterPro" id="IPR035992">
    <property type="entry name" value="Ricin_B-like_lectins"/>
</dbReference>
<organism evidence="2 3">
    <name type="scientific">Trichosporon asahii var. asahii (strain CBS 8904)</name>
    <name type="common">Yeast</name>
    <dbReference type="NCBI Taxonomy" id="1220162"/>
    <lineage>
        <taxon>Eukaryota</taxon>
        <taxon>Fungi</taxon>
        <taxon>Dikarya</taxon>
        <taxon>Basidiomycota</taxon>
        <taxon>Agaricomycotina</taxon>
        <taxon>Tremellomycetes</taxon>
        <taxon>Trichosporonales</taxon>
        <taxon>Trichosporonaceae</taxon>
        <taxon>Trichosporon</taxon>
    </lineage>
</organism>
<dbReference type="HOGENOM" id="CLU_1723623_0_0_1"/>
<keyword evidence="3" id="KW-1185">Reference proteome</keyword>
<dbReference type="AlphaFoldDB" id="K1VY70"/>
<evidence type="ECO:0000313" key="3">
    <source>
        <dbReference type="Proteomes" id="UP000006757"/>
    </source>
</evidence>
<dbReference type="InParanoid" id="K1VY70"/>
<sequence>MRTSIIAVLAGFASVHAELTGAYIQRKYGGMVRFLSPDGEPEEGTPVTLTDRDSAVTWRWDENDPGLLFPRVDGSDLCLSTTDEIVETGRQIVLAKCPSLPWEFSYFVSKAFRIKSRGLLYCVDVSGPNRTVVLKVCAGKYSDKTKYQDFIWQCPDDVEPDW</sequence>
<feature type="signal peptide" evidence="1">
    <location>
        <begin position="1"/>
        <end position="17"/>
    </location>
</feature>
<accession>K1VY70</accession>
<gene>
    <name evidence="2" type="ORF">A1Q2_00165</name>
</gene>
<keyword evidence="1" id="KW-0732">Signal</keyword>
<comment type="caution">
    <text evidence="2">The sequence shown here is derived from an EMBL/GenBank/DDBJ whole genome shotgun (WGS) entry which is preliminary data.</text>
</comment>
<dbReference type="Proteomes" id="UP000006757">
    <property type="component" value="Unassembled WGS sequence"/>
</dbReference>
<evidence type="ECO:0000256" key="1">
    <source>
        <dbReference type="SAM" id="SignalP"/>
    </source>
</evidence>
<proteinExistence type="predicted"/>
<evidence type="ECO:0000313" key="2">
    <source>
        <dbReference type="EMBL" id="EKD05551.1"/>
    </source>
</evidence>
<dbReference type="PROSITE" id="PS50231">
    <property type="entry name" value="RICIN_B_LECTIN"/>
    <property type="match status" value="1"/>
</dbReference>
<protein>
    <submittedName>
        <fullName evidence="2">Uncharacterized protein</fullName>
    </submittedName>
</protein>
<dbReference type="CDD" id="cd00161">
    <property type="entry name" value="beta-trefoil_Ricin-like"/>
    <property type="match status" value="1"/>
</dbReference>
<feature type="chain" id="PRO_5003854109" evidence="1">
    <location>
        <begin position="18"/>
        <end position="162"/>
    </location>
</feature>
<dbReference type="SUPFAM" id="SSF50370">
    <property type="entry name" value="Ricin B-like lectins"/>
    <property type="match status" value="1"/>
</dbReference>
<dbReference type="EMBL" id="AMBO01000090">
    <property type="protein sequence ID" value="EKD05551.1"/>
    <property type="molecule type" value="Genomic_DNA"/>
</dbReference>
<name>K1VY70_TRIAC</name>
<reference evidence="2 3" key="1">
    <citation type="journal article" date="2012" name="Eukaryot. Cell">
        <title>Genome sequence of the Trichosporon asahii environmental strain CBS 8904.</title>
        <authorList>
            <person name="Yang R.Y."/>
            <person name="Li H.T."/>
            <person name="Zhu H."/>
            <person name="Zhou G.P."/>
            <person name="Wang M."/>
            <person name="Wang L."/>
        </authorList>
    </citation>
    <scope>NUCLEOTIDE SEQUENCE [LARGE SCALE GENOMIC DNA]</scope>
    <source>
        <strain evidence="2 3">CBS 8904</strain>
    </source>
</reference>